<dbReference type="RefSeq" id="WP_301590390.1">
    <property type="nucleotide sequence ID" value="NZ_JAPFQI010000008.1"/>
</dbReference>
<dbReference type="GO" id="GO:0016787">
    <property type="term" value="F:hydrolase activity"/>
    <property type="evidence" value="ECO:0007669"/>
    <property type="project" value="UniProtKB-KW"/>
</dbReference>
<proteinExistence type="predicted"/>
<evidence type="ECO:0000313" key="4">
    <source>
        <dbReference type="Proteomes" id="UP001526430"/>
    </source>
</evidence>
<sequence length="263" mass="28356">MNRRTVVAGGLAAPALAAMPAAAQGGGKTFVLLHGAWHGGWCWRDVAEVLRAGGHSVFTPTQTGLGERKHLMSRDITLDTFVTDVVNVLEAEELEDVILVGHSFGGLGITGAADRVPERIRHLVYLDSLILEGGQSPFGILPAEVVAQRRQQVQEQGQGIFIPPPSPSAFGIPDGHPGAAWVRRRLTPHPVGTYESPLDLRNPVGNGKPATYIIAAEPLYGPLEVTRRWVRNRPGWTVREIRTGHDTMVTAPEETARMLTAIG</sequence>
<name>A0ABT3NW36_9PROT</name>
<feature type="chain" id="PRO_5045288367" evidence="1">
    <location>
        <begin position="24"/>
        <end position="263"/>
    </location>
</feature>
<dbReference type="PANTHER" id="PTHR10992:SF1086">
    <property type="entry name" value="AB HYDROLASE-1 DOMAIN-CONTAINING PROTEIN"/>
    <property type="match status" value="1"/>
</dbReference>
<organism evidence="3 4">
    <name type="scientific">Sabulicella glaciei</name>
    <dbReference type="NCBI Taxonomy" id="2984948"/>
    <lineage>
        <taxon>Bacteria</taxon>
        <taxon>Pseudomonadati</taxon>
        <taxon>Pseudomonadota</taxon>
        <taxon>Alphaproteobacteria</taxon>
        <taxon>Acetobacterales</taxon>
        <taxon>Acetobacteraceae</taxon>
        <taxon>Sabulicella</taxon>
    </lineage>
</organism>
<keyword evidence="1" id="KW-0732">Signal</keyword>
<dbReference type="EMBL" id="JAPFQI010000008">
    <property type="protein sequence ID" value="MCW8086370.1"/>
    <property type="molecule type" value="Genomic_DNA"/>
</dbReference>
<comment type="caution">
    <text evidence="3">The sequence shown here is derived from an EMBL/GenBank/DDBJ whole genome shotgun (WGS) entry which is preliminary data.</text>
</comment>
<dbReference type="SUPFAM" id="SSF53474">
    <property type="entry name" value="alpha/beta-Hydrolases"/>
    <property type="match status" value="1"/>
</dbReference>
<feature type="signal peptide" evidence="1">
    <location>
        <begin position="1"/>
        <end position="23"/>
    </location>
</feature>
<accession>A0ABT3NW36</accession>
<protein>
    <submittedName>
        <fullName evidence="3">Alpha/beta hydrolase</fullName>
    </submittedName>
</protein>
<gene>
    <name evidence="3" type="ORF">OF850_12080</name>
</gene>
<dbReference type="Pfam" id="PF12697">
    <property type="entry name" value="Abhydrolase_6"/>
    <property type="match status" value="1"/>
</dbReference>
<dbReference type="InterPro" id="IPR000073">
    <property type="entry name" value="AB_hydrolase_1"/>
</dbReference>
<dbReference type="Gene3D" id="3.40.50.1820">
    <property type="entry name" value="alpha/beta hydrolase"/>
    <property type="match status" value="1"/>
</dbReference>
<dbReference type="InterPro" id="IPR045889">
    <property type="entry name" value="MES/HNL"/>
</dbReference>
<feature type="domain" description="AB hydrolase-1" evidence="2">
    <location>
        <begin position="30"/>
        <end position="257"/>
    </location>
</feature>
<dbReference type="PANTHER" id="PTHR10992">
    <property type="entry name" value="METHYLESTERASE FAMILY MEMBER"/>
    <property type="match status" value="1"/>
</dbReference>
<keyword evidence="3" id="KW-0378">Hydrolase</keyword>
<evidence type="ECO:0000259" key="2">
    <source>
        <dbReference type="Pfam" id="PF12697"/>
    </source>
</evidence>
<evidence type="ECO:0000256" key="1">
    <source>
        <dbReference type="SAM" id="SignalP"/>
    </source>
</evidence>
<evidence type="ECO:0000313" key="3">
    <source>
        <dbReference type="EMBL" id="MCW8086370.1"/>
    </source>
</evidence>
<reference evidence="3 4" key="1">
    <citation type="submission" date="2022-10" db="EMBL/GenBank/DDBJ databases">
        <title>Roseococcus glaciei nov., sp. nov., isolated from glacier.</title>
        <authorList>
            <person name="Liu Q."/>
            <person name="Xin Y.-H."/>
        </authorList>
    </citation>
    <scope>NUCLEOTIDE SEQUENCE [LARGE SCALE GENOMIC DNA]</scope>
    <source>
        <strain evidence="3 4">MDT2-1-1</strain>
    </source>
</reference>
<keyword evidence="4" id="KW-1185">Reference proteome</keyword>
<dbReference type="Proteomes" id="UP001526430">
    <property type="component" value="Unassembled WGS sequence"/>
</dbReference>
<dbReference type="InterPro" id="IPR029058">
    <property type="entry name" value="AB_hydrolase_fold"/>
</dbReference>